<feature type="compositionally biased region" description="Low complexity" evidence="8">
    <location>
        <begin position="1034"/>
        <end position="1048"/>
    </location>
</feature>
<feature type="domain" description="AGC-kinase C-terminal" evidence="12">
    <location>
        <begin position="687"/>
        <end position="807"/>
    </location>
</feature>
<evidence type="ECO:0000259" key="12">
    <source>
        <dbReference type="PROSITE" id="PS51285"/>
    </source>
</evidence>
<evidence type="ECO:0000256" key="2">
    <source>
        <dbReference type="ARBA" id="ARBA00022553"/>
    </source>
</evidence>
<dbReference type="GO" id="GO:0004674">
    <property type="term" value="F:protein serine/threonine kinase activity"/>
    <property type="evidence" value="ECO:0007669"/>
    <property type="project" value="UniProtKB-KW"/>
</dbReference>
<dbReference type="InterPro" id="IPR000008">
    <property type="entry name" value="C2_dom"/>
</dbReference>
<dbReference type="Pfam" id="PF00069">
    <property type="entry name" value="Pkinase"/>
    <property type="match status" value="1"/>
</dbReference>
<dbReference type="SMART" id="SM00133">
    <property type="entry name" value="S_TK_X"/>
    <property type="match status" value="1"/>
</dbReference>
<dbReference type="EMBL" id="SSOP01000008">
    <property type="protein sequence ID" value="KAB5595501.1"/>
    <property type="molecule type" value="Genomic_DNA"/>
</dbReference>
<dbReference type="PROSITE" id="PS00108">
    <property type="entry name" value="PROTEIN_KINASE_ST"/>
    <property type="match status" value="1"/>
</dbReference>
<dbReference type="GO" id="GO:0003676">
    <property type="term" value="F:nucleic acid binding"/>
    <property type="evidence" value="ECO:0007669"/>
    <property type="project" value="InterPro"/>
</dbReference>
<feature type="domain" description="RNase H type-1" evidence="11">
    <location>
        <begin position="1096"/>
        <end position="1240"/>
    </location>
</feature>
<feature type="compositionally biased region" description="Basic and acidic residues" evidence="8">
    <location>
        <begin position="766"/>
        <end position="775"/>
    </location>
</feature>
<gene>
    <name evidence="13" type="ORF">CTheo_962</name>
</gene>
<proteinExistence type="predicted"/>
<dbReference type="InterPro" id="IPR012337">
    <property type="entry name" value="RNaseH-like_sf"/>
</dbReference>
<dbReference type="InterPro" id="IPR000961">
    <property type="entry name" value="AGC-kinase_C"/>
</dbReference>
<dbReference type="OrthoDB" id="63267at2759"/>
<dbReference type="FunFam" id="1.10.510.10:FF:000008">
    <property type="entry name" value="Non-specific serine/threonine protein kinase"/>
    <property type="match status" value="1"/>
</dbReference>
<keyword evidence="6 7" id="KW-0067">ATP-binding</keyword>
<evidence type="ECO:0000313" key="13">
    <source>
        <dbReference type="EMBL" id="KAB5595501.1"/>
    </source>
</evidence>
<dbReference type="PROSITE" id="PS00107">
    <property type="entry name" value="PROTEIN_KINASE_ATP"/>
    <property type="match status" value="1"/>
</dbReference>
<dbReference type="InterPro" id="IPR017892">
    <property type="entry name" value="Pkinase_C"/>
</dbReference>
<dbReference type="Proteomes" id="UP000383932">
    <property type="component" value="Unassembled WGS sequence"/>
</dbReference>
<feature type="region of interest" description="Disordered" evidence="8">
    <location>
        <begin position="735"/>
        <end position="785"/>
    </location>
</feature>
<evidence type="ECO:0000256" key="3">
    <source>
        <dbReference type="ARBA" id="ARBA00022679"/>
    </source>
</evidence>
<reference evidence="13 14" key="1">
    <citation type="journal article" date="2019" name="Fungal Biol. Biotechnol.">
        <title>Draft genome sequence of fastidious pathogen Ceratobasidium theobromae, which causes vascular-streak dieback in Theobroma cacao.</title>
        <authorList>
            <person name="Ali S.S."/>
            <person name="Asman A."/>
            <person name="Shao J."/>
            <person name="Firmansyah A.P."/>
            <person name="Susilo A.W."/>
            <person name="Rosmana A."/>
            <person name="McMahon P."/>
            <person name="Junaid M."/>
            <person name="Guest D."/>
            <person name="Kheng T.Y."/>
            <person name="Meinhardt L.W."/>
            <person name="Bailey B.A."/>
        </authorList>
    </citation>
    <scope>NUCLEOTIDE SEQUENCE [LARGE SCALE GENOMIC DNA]</scope>
    <source>
        <strain evidence="13 14">CT2</strain>
    </source>
</reference>
<accession>A0A5N5QV96</accession>
<feature type="region of interest" description="Disordered" evidence="8">
    <location>
        <begin position="1034"/>
        <end position="1097"/>
    </location>
</feature>
<dbReference type="PANTHER" id="PTHR24351">
    <property type="entry name" value="RIBOSOMAL PROTEIN S6 KINASE"/>
    <property type="match status" value="1"/>
</dbReference>
<name>A0A5N5QV96_9AGAM</name>
<dbReference type="InterPro" id="IPR002156">
    <property type="entry name" value="RNaseH_domain"/>
</dbReference>
<dbReference type="InterPro" id="IPR035892">
    <property type="entry name" value="C2_domain_sf"/>
</dbReference>
<dbReference type="InterPro" id="IPR000719">
    <property type="entry name" value="Prot_kinase_dom"/>
</dbReference>
<evidence type="ECO:0000256" key="8">
    <source>
        <dbReference type="SAM" id="MobiDB-lite"/>
    </source>
</evidence>
<feature type="compositionally biased region" description="Acidic residues" evidence="8">
    <location>
        <begin position="815"/>
        <end position="839"/>
    </location>
</feature>
<feature type="compositionally biased region" description="Low complexity" evidence="8">
    <location>
        <begin position="226"/>
        <end position="237"/>
    </location>
</feature>
<feature type="region of interest" description="Disordered" evidence="8">
    <location>
        <begin position="218"/>
        <end position="256"/>
    </location>
</feature>
<keyword evidence="5" id="KW-0418">Kinase</keyword>
<evidence type="ECO:0000256" key="4">
    <source>
        <dbReference type="ARBA" id="ARBA00022741"/>
    </source>
</evidence>
<evidence type="ECO:0000256" key="6">
    <source>
        <dbReference type="ARBA" id="ARBA00022840"/>
    </source>
</evidence>
<evidence type="ECO:0000313" key="14">
    <source>
        <dbReference type="Proteomes" id="UP000383932"/>
    </source>
</evidence>
<dbReference type="Gene3D" id="3.30.200.20">
    <property type="entry name" value="Phosphorylase Kinase, domain 1"/>
    <property type="match status" value="1"/>
</dbReference>
<dbReference type="GO" id="GO:0005524">
    <property type="term" value="F:ATP binding"/>
    <property type="evidence" value="ECO:0007669"/>
    <property type="project" value="UniProtKB-UniRule"/>
</dbReference>
<dbReference type="SUPFAM" id="SSF53098">
    <property type="entry name" value="Ribonuclease H-like"/>
    <property type="match status" value="1"/>
</dbReference>
<feature type="compositionally biased region" description="Acidic residues" evidence="8">
    <location>
        <begin position="1351"/>
        <end position="1361"/>
    </location>
</feature>
<organism evidence="13 14">
    <name type="scientific">Ceratobasidium theobromae</name>
    <dbReference type="NCBI Taxonomy" id="1582974"/>
    <lineage>
        <taxon>Eukaryota</taxon>
        <taxon>Fungi</taxon>
        <taxon>Dikarya</taxon>
        <taxon>Basidiomycota</taxon>
        <taxon>Agaricomycotina</taxon>
        <taxon>Agaricomycetes</taxon>
        <taxon>Cantharellales</taxon>
        <taxon>Ceratobasidiaceae</taxon>
        <taxon>Ceratobasidium</taxon>
    </lineage>
</organism>
<dbReference type="InterPro" id="IPR017441">
    <property type="entry name" value="Protein_kinase_ATP_BS"/>
</dbReference>
<keyword evidence="14" id="KW-1185">Reference proteome</keyword>
<dbReference type="SMART" id="SM00239">
    <property type="entry name" value="C2"/>
    <property type="match status" value="1"/>
</dbReference>
<evidence type="ECO:0000256" key="7">
    <source>
        <dbReference type="PROSITE-ProRule" id="PRU10141"/>
    </source>
</evidence>
<evidence type="ECO:0000259" key="11">
    <source>
        <dbReference type="PROSITE" id="PS50879"/>
    </source>
</evidence>
<feature type="region of interest" description="Disordered" evidence="8">
    <location>
        <begin position="815"/>
        <end position="847"/>
    </location>
</feature>
<evidence type="ECO:0000256" key="5">
    <source>
        <dbReference type="ARBA" id="ARBA00022777"/>
    </source>
</evidence>
<evidence type="ECO:0000259" key="9">
    <source>
        <dbReference type="PROSITE" id="PS50004"/>
    </source>
</evidence>
<feature type="compositionally biased region" description="Polar residues" evidence="8">
    <location>
        <begin position="1082"/>
        <end position="1097"/>
    </location>
</feature>
<comment type="caution">
    <text evidence="13">The sequence shown here is derived from an EMBL/GenBank/DDBJ whole genome shotgun (WGS) entry which is preliminary data.</text>
</comment>
<dbReference type="Gene3D" id="2.60.40.150">
    <property type="entry name" value="C2 domain"/>
    <property type="match status" value="1"/>
</dbReference>
<dbReference type="SUPFAM" id="SSF49562">
    <property type="entry name" value="C2 domain (Calcium/lipid-binding domain, CaLB)"/>
    <property type="match status" value="1"/>
</dbReference>
<feature type="binding site" evidence="7">
    <location>
        <position position="466"/>
    </location>
    <ligand>
        <name>ATP</name>
        <dbReference type="ChEBI" id="CHEBI:30616"/>
    </ligand>
</feature>
<dbReference type="InterPro" id="IPR011009">
    <property type="entry name" value="Kinase-like_dom_sf"/>
</dbReference>
<feature type="region of interest" description="Disordered" evidence="8">
    <location>
        <begin position="1269"/>
        <end position="1379"/>
    </location>
</feature>
<dbReference type="InterPro" id="IPR036397">
    <property type="entry name" value="RNaseH_sf"/>
</dbReference>
<dbReference type="Pfam" id="PF01693">
    <property type="entry name" value="Cauli_VI"/>
    <property type="match status" value="1"/>
</dbReference>
<feature type="domain" description="Protein kinase" evidence="10">
    <location>
        <begin position="427"/>
        <end position="686"/>
    </location>
</feature>
<dbReference type="PROSITE" id="PS50879">
    <property type="entry name" value="RNASE_H_1"/>
    <property type="match status" value="1"/>
</dbReference>
<keyword evidence="2" id="KW-0597">Phosphoprotein</keyword>
<dbReference type="PROSITE" id="PS50011">
    <property type="entry name" value="PROTEIN_KINASE_DOM"/>
    <property type="match status" value="1"/>
</dbReference>
<feature type="compositionally biased region" description="Gly residues" evidence="8">
    <location>
        <begin position="1049"/>
        <end position="1060"/>
    </location>
</feature>
<dbReference type="Pfam" id="PF00168">
    <property type="entry name" value="C2"/>
    <property type="match status" value="1"/>
</dbReference>
<dbReference type="InterPro" id="IPR011320">
    <property type="entry name" value="RNase_H1_N"/>
</dbReference>
<sequence>MTAFERDAEGRVRVHIPTGVYAVPAACFGTGSVLGMVRGGREASLRFLAENAHRRPTTVEGWYFYKKTKNYRVMWGALKGGAHMGVRMGAFGGVWVGLEHIAGTLLRHVGWPDDARSVAAGMGSAGLIVAGYRLPRGVWGQMMGLGMLGGGVVWIARLSQLSQLSQAELWTSDGQLTPKAADRNPFDMAAPRTPTVTHHLLRTDDATPLATPSLGAPVPTTQLSINPPNFNLANAPPMRRLTPSRKPEPRDQGASRGQLHVKLIGARGLNVASPRARPYVVVQFEQSEFVSREPIPESDAPVRGVPLSRVNSALNLNVSGVARTLTTPTSSSSGSSDGHLTAHNPVWKHEVDFDVTLDNTPITFSVYDRQEDDEAFLGMIELNPVLKHDHTVDQLRPRDSETVTGEIRVQITYEQFKTRRALTPRDFEFMKLIGRGTFGRVFQVRKKDTRRIYAMKVLSKKEIIAKKEVAHTIGERKILQRSLDSPFLVGLKFSFQTDTELYLVTDFKSGGELFWHLQRETRFSEERARFYIAELVLALEHLHKYDIVYRDLKPENILLDATGHVALCDFGLSKPDLPAGQLTNTFCGTTEYLAPEVLLDDHGYSKLVDFWSLGVLLFEMCCGWSPFYAEDTQQMYKNICFGKIRFPRGVIGEDGKQFVKGLLNRNPKHRLGAHRDAEELKEHPFFKTIDWVALAQKQVPPPFKPSVESDESTACFDPEFTSADLRETGVDALLDEDDPSDQWVASVGEGNGRPSFNGPNGGPRGVEIRNKDASRKANQRGSPLTKSVQENFAGFTYSGESMVAAAAGILAEGLEIDSEEDEDEDAGEAGTDSEWEDEAPAGRYSGSRKKQDDLFFIWPITHAFGAYRKIDQVSGDNRESIERVDGVSFCGSDRTPAHLRYCTRRLALRLHLTSSLKLLRAGLFSPARLSAMSQSPVSGGVAANGGYPALAFFAVHRGTRTGVFPNYAQLLAHTRGYANAHWQVFVNKAHAVEFSKTGVVPKGAVPVKPGNVTISVNSPGAAVSLKRSVSAASSSGTARSGSLLAASGSGSGSGRSGIGSGVPATPSPAGRPSTMSTTTSSKPSQRTASTLASTGNGKSVQVWTDGSCLGNGKANAAAAYAVYFGPDDPRNETGRVSGTQTNNRGEILAVIRALEIVSESVQELKVYTDSKYTIDCWLPGWVARGGFNKLNKPAANYAMIRYMNTLVQRRGDRVKLLYVEGHQSNVGNNAADLLARTAARDIQEIPPERDWDRERIQLERKSALPVAGVPVVSKVRQTSKPATPPEPQASPEDADSDYGYSDVGDFDSDVEGLDPSPQSNTLSTSTGATSSAGETKVTPAAGIKRSRSELGQDDTAEVPDSDVERKASKKAGKRREVECPSCRHKFPIQFQK</sequence>
<evidence type="ECO:0000259" key="10">
    <source>
        <dbReference type="PROSITE" id="PS50011"/>
    </source>
</evidence>
<dbReference type="InterPro" id="IPR008271">
    <property type="entry name" value="Ser/Thr_kinase_AS"/>
</dbReference>
<keyword evidence="4 7" id="KW-0547">Nucleotide-binding</keyword>
<keyword evidence="3" id="KW-0808">Transferase</keyword>
<dbReference type="SMART" id="SM00220">
    <property type="entry name" value="S_TKc"/>
    <property type="match status" value="1"/>
</dbReference>
<feature type="domain" description="C2" evidence="9">
    <location>
        <begin position="237"/>
        <end position="405"/>
    </location>
</feature>
<dbReference type="Gene3D" id="3.30.420.10">
    <property type="entry name" value="Ribonuclease H-like superfamily/Ribonuclease H"/>
    <property type="match status" value="1"/>
</dbReference>
<evidence type="ECO:0000256" key="1">
    <source>
        <dbReference type="ARBA" id="ARBA00022527"/>
    </source>
</evidence>
<dbReference type="Gene3D" id="1.10.510.10">
    <property type="entry name" value="Transferase(Phosphotransferase) domain 1"/>
    <property type="match status" value="1"/>
</dbReference>
<feature type="compositionally biased region" description="Low complexity" evidence="8">
    <location>
        <begin position="1319"/>
        <end position="1335"/>
    </location>
</feature>
<keyword evidence="1" id="KW-0723">Serine/threonine-protein kinase</keyword>
<dbReference type="CDD" id="cd09280">
    <property type="entry name" value="RNase_HI_eukaryote_like"/>
    <property type="match status" value="1"/>
</dbReference>
<dbReference type="SUPFAM" id="SSF56112">
    <property type="entry name" value="Protein kinase-like (PK-like)"/>
    <property type="match status" value="1"/>
</dbReference>
<dbReference type="GO" id="GO:0004523">
    <property type="term" value="F:RNA-DNA hybrid ribonuclease activity"/>
    <property type="evidence" value="ECO:0007669"/>
    <property type="project" value="InterPro"/>
</dbReference>
<dbReference type="Pfam" id="PF00075">
    <property type="entry name" value="RNase_H"/>
    <property type="match status" value="1"/>
</dbReference>
<dbReference type="PROSITE" id="PS51285">
    <property type="entry name" value="AGC_KINASE_CTER"/>
    <property type="match status" value="1"/>
</dbReference>
<dbReference type="PROSITE" id="PS50004">
    <property type="entry name" value="C2"/>
    <property type="match status" value="1"/>
</dbReference>
<dbReference type="Pfam" id="PF00433">
    <property type="entry name" value="Pkinase_C"/>
    <property type="match status" value="1"/>
</dbReference>
<dbReference type="CDD" id="cd11651">
    <property type="entry name" value="YPK1_N_like"/>
    <property type="match status" value="1"/>
</dbReference>
<protein>
    <submittedName>
        <fullName evidence="13">Uncharacterized protein</fullName>
    </submittedName>
</protein>